<protein>
    <submittedName>
        <fullName evidence="1">Uncharacterized protein</fullName>
    </submittedName>
</protein>
<dbReference type="EMBL" id="JAGSOV010000035">
    <property type="protein sequence ID" value="MCO1656585.1"/>
    <property type="molecule type" value="Genomic_DNA"/>
</dbReference>
<dbReference type="RefSeq" id="WP_252439441.1">
    <property type="nucleotide sequence ID" value="NZ_JAGSOV010000035.1"/>
</dbReference>
<organism evidence="1 2">
    <name type="scientific">Pseudonocardia humida</name>
    <dbReference type="NCBI Taxonomy" id="2800819"/>
    <lineage>
        <taxon>Bacteria</taxon>
        <taxon>Bacillati</taxon>
        <taxon>Actinomycetota</taxon>
        <taxon>Actinomycetes</taxon>
        <taxon>Pseudonocardiales</taxon>
        <taxon>Pseudonocardiaceae</taxon>
        <taxon>Pseudonocardia</taxon>
    </lineage>
</organism>
<keyword evidence="2" id="KW-1185">Reference proteome</keyword>
<proteinExistence type="predicted"/>
<evidence type="ECO:0000313" key="1">
    <source>
        <dbReference type="EMBL" id="MCO1656585.1"/>
    </source>
</evidence>
<comment type="caution">
    <text evidence="1">The sequence shown here is derived from an EMBL/GenBank/DDBJ whole genome shotgun (WGS) entry which is preliminary data.</text>
</comment>
<name>A0ABT1A0Z8_9PSEU</name>
<sequence length="60" mass="6872">MSSLFRSRPFAVRRCTRCTRAAVVVVEPVEQAPPVGACVDHLEWVFLLDVDEWTGRRRTV</sequence>
<reference evidence="1" key="1">
    <citation type="submission" date="2021-04" db="EMBL/GenBank/DDBJ databases">
        <title>Pseudonocardia sp. nov., isolated from sandy soil of mangrove forest.</title>
        <authorList>
            <person name="Zan Z."/>
            <person name="Huang R."/>
            <person name="Liu W."/>
        </authorList>
    </citation>
    <scope>NUCLEOTIDE SEQUENCE</scope>
    <source>
        <strain evidence="1">S2-4</strain>
    </source>
</reference>
<accession>A0ABT1A0Z8</accession>
<gene>
    <name evidence="1" type="ORF">KDL28_16125</name>
</gene>
<evidence type="ECO:0000313" key="2">
    <source>
        <dbReference type="Proteomes" id="UP001165283"/>
    </source>
</evidence>
<dbReference type="Proteomes" id="UP001165283">
    <property type="component" value="Unassembled WGS sequence"/>
</dbReference>